<keyword evidence="3" id="KW-1185">Reference proteome</keyword>
<dbReference type="InterPro" id="IPR011032">
    <property type="entry name" value="GroES-like_sf"/>
</dbReference>
<dbReference type="InterPro" id="IPR036291">
    <property type="entry name" value="NAD(P)-bd_dom_sf"/>
</dbReference>
<dbReference type="Gene3D" id="3.40.50.720">
    <property type="entry name" value="NAD(P)-binding Rossmann-like Domain"/>
    <property type="match status" value="1"/>
</dbReference>
<dbReference type="SUPFAM" id="SSF51735">
    <property type="entry name" value="NAD(P)-binding Rossmann-fold domains"/>
    <property type="match status" value="1"/>
</dbReference>
<dbReference type="PANTHER" id="PTHR44013">
    <property type="entry name" value="ZINC-TYPE ALCOHOL DEHYDROGENASE-LIKE PROTEIN C16A3.02C"/>
    <property type="match status" value="1"/>
</dbReference>
<feature type="domain" description="Enoyl reductase (ER)" evidence="1">
    <location>
        <begin position="10"/>
        <end position="312"/>
    </location>
</feature>
<organism evidence="2 3">
    <name type="scientific">Pontibacter actiniarum</name>
    <dbReference type="NCBI Taxonomy" id="323450"/>
    <lineage>
        <taxon>Bacteria</taxon>
        <taxon>Pseudomonadati</taxon>
        <taxon>Bacteroidota</taxon>
        <taxon>Cytophagia</taxon>
        <taxon>Cytophagales</taxon>
        <taxon>Hymenobacteraceae</taxon>
        <taxon>Pontibacter</taxon>
    </lineage>
</organism>
<dbReference type="InterPro" id="IPR020843">
    <property type="entry name" value="ER"/>
</dbReference>
<dbReference type="KEGG" id="pact:CA264_01235"/>
<dbReference type="SUPFAM" id="SSF50129">
    <property type="entry name" value="GroES-like"/>
    <property type="match status" value="1"/>
</dbReference>
<dbReference type="Gene3D" id="3.90.180.10">
    <property type="entry name" value="Medium-chain alcohol dehydrogenases, catalytic domain"/>
    <property type="match status" value="1"/>
</dbReference>
<dbReference type="AlphaFoldDB" id="A0A1X9YMS4"/>
<dbReference type="InterPro" id="IPR013154">
    <property type="entry name" value="ADH-like_N"/>
</dbReference>
<dbReference type="STRING" id="709015.GCA_000472485_00246"/>
<accession>A0A1X9YMS4</accession>
<dbReference type="InterPro" id="IPR052733">
    <property type="entry name" value="Chloroplast_QOR"/>
</dbReference>
<dbReference type="CDD" id="cd08267">
    <property type="entry name" value="MDR1"/>
    <property type="match status" value="1"/>
</dbReference>
<sequence>MKAVYYEKYGDADVLQFGEQPTPGIDDHQLLVRVHASSVNPVDWKIRAGKLLPVSGLNFPKIPGRDIAGEVVEVGGKVLSFKVGDRVYGMTDTRNGGANAEYAVISEGTAVMVPPNLNYAQAAAVPLAALTALQALRDKGELEQGEQVLVNGASSGVGSFAVQLAKALGAGEVSGVCGTDHVELVKSLGADHVIDHKKEDFTEAKDKYDLIFDAVAKSTYFDSKASLRHNGRYVTTVPDPKDVAFGFALSVFSDKKLRALFTNDKAEDLKLISSWIEAGKVKPVVDREYPLQEAAAAHRYSEQGHAAGKIILVSE</sequence>
<proteinExistence type="predicted"/>
<dbReference type="Pfam" id="PF13602">
    <property type="entry name" value="ADH_zinc_N_2"/>
    <property type="match status" value="1"/>
</dbReference>
<evidence type="ECO:0000313" key="3">
    <source>
        <dbReference type="Proteomes" id="UP000266292"/>
    </source>
</evidence>
<dbReference type="RefSeq" id="WP_025604003.1">
    <property type="nucleotide sequence ID" value="NZ_CP021235.1"/>
</dbReference>
<dbReference type="Proteomes" id="UP000266292">
    <property type="component" value="Chromosome"/>
</dbReference>
<dbReference type="SMART" id="SM00829">
    <property type="entry name" value="PKS_ER"/>
    <property type="match status" value="1"/>
</dbReference>
<name>A0A1X9YMS4_9BACT</name>
<evidence type="ECO:0000259" key="1">
    <source>
        <dbReference type="SMART" id="SM00829"/>
    </source>
</evidence>
<protein>
    <submittedName>
        <fullName evidence="2">Zinc-binding alcohol dehydrogenase</fullName>
    </submittedName>
</protein>
<dbReference type="Pfam" id="PF08240">
    <property type="entry name" value="ADH_N"/>
    <property type="match status" value="1"/>
</dbReference>
<dbReference type="OrthoDB" id="648910at2"/>
<dbReference type="PANTHER" id="PTHR44013:SF1">
    <property type="entry name" value="ZINC-TYPE ALCOHOL DEHYDROGENASE-LIKE PROTEIN C16A3.02C"/>
    <property type="match status" value="1"/>
</dbReference>
<reference evidence="3" key="1">
    <citation type="submission" date="2017-05" db="EMBL/GenBank/DDBJ databases">
        <authorList>
            <person name="Ray J."/>
            <person name="Price M."/>
            <person name="Deutschbauer A."/>
        </authorList>
    </citation>
    <scope>NUCLEOTIDE SEQUENCE [LARGE SCALE GENOMIC DNA]</scope>
    <source>
        <strain evidence="3">DSM 19842</strain>
    </source>
</reference>
<dbReference type="GO" id="GO:0016491">
    <property type="term" value="F:oxidoreductase activity"/>
    <property type="evidence" value="ECO:0007669"/>
    <property type="project" value="InterPro"/>
</dbReference>
<evidence type="ECO:0000313" key="2">
    <source>
        <dbReference type="EMBL" id="ARS34175.1"/>
    </source>
</evidence>
<dbReference type="EMBL" id="CP021235">
    <property type="protein sequence ID" value="ARS34175.1"/>
    <property type="molecule type" value="Genomic_DNA"/>
</dbReference>
<gene>
    <name evidence="2" type="ORF">CA264_01235</name>
</gene>